<reference evidence="1 2" key="1">
    <citation type="journal article" date="2023" name="Genome Announc.">
        <title>Pan-Genome Analyses of the Genus Cohnella and Proposal of the Novel Species Cohnella silvisoli sp. nov., Isolated from Forest Soil.</title>
        <authorList>
            <person name="Wang C."/>
            <person name="Mao L."/>
            <person name="Bao G."/>
            <person name="Zhu H."/>
        </authorList>
    </citation>
    <scope>NUCLEOTIDE SEQUENCE [LARGE SCALE GENOMIC DNA]</scope>
    <source>
        <strain evidence="1 2">NL03-T5-1</strain>
    </source>
</reference>
<dbReference type="RefSeq" id="WP_232185766.1">
    <property type="nucleotide sequence ID" value="NZ_JAIOAP010000006.1"/>
</dbReference>
<sequence length="465" mass="52597">MSLTICNVHFTQQPERIVWFSSPLAKLLKLGGRKSVNVKLGKDIVPATVRTVKRKGHHVYMSAGLRRSIRVPKSGNVYLTNDEGEEEIQLGPLIGVLTDNNGTRSSTAPFGERTGFVRQLLSLGQKKAYLFAFTPRDINWQQDTIHAWFLDGGGGWTRRVVPLPDVVYNRLPSRRAETGSTITALRERFIKKKIPFFNWSFFNKSDVYKLLDNDPEALRHLPESINNPTPEKIKELLEKHQFLYYKPSAGSLGIGIYRLTYHPRKGYFIRYRRGAGNVLLRFSNFNSLMRMLRARHGGNLSSYVVQQGIRLVEIDNCPIDFRFHMHKDGHNKWVVAGIGAKKAGRGSVTTHIKNGGSLMTPEQALSRTFGDKSDEVLKEAKAVAIKLSEAIERNYTHTLGELGLDIGIDRDSSVWMFEANAKPGRSIFKHPALKEQGKASLEYILDHCLYLSKFRKAEGMNLNDS</sequence>
<dbReference type="Proteomes" id="UP001493487">
    <property type="component" value="Unassembled WGS sequence"/>
</dbReference>
<organism evidence="1 2">
    <name type="scientific">Cohnella silvisoli</name>
    <dbReference type="NCBI Taxonomy" id="2873699"/>
    <lineage>
        <taxon>Bacteria</taxon>
        <taxon>Bacillati</taxon>
        <taxon>Bacillota</taxon>
        <taxon>Bacilli</taxon>
        <taxon>Bacillales</taxon>
        <taxon>Paenibacillaceae</taxon>
        <taxon>Cohnella</taxon>
    </lineage>
</organism>
<keyword evidence="2" id="KW-1185">Reference proteome</keyword>
<dbReference type="InterPro" id="IPR026838">
    <property type="entry name" value="YheC/D"/>
</dbReference>
<name>A0ABV1KTZ4_9BACL</name>
<dbReference type="Pfam" id="PF14398">
    <property type="entry name" value="ATPgrasp_YheCD"/>
    <property type="match status" value="1"/>
</dbReference>
<proteinExistence type="predicted"/>
<comment type="caution">
    <text evidence="1">The sequence shown here is derived from an EMBL/GenBank/DDBJ whole genome shotgun (WGS) entry which is preliminary data.</text>
</comment>
<dbReference type="EMBL" id="JASKHM010000007">
    <property type="protein sequence ID" value="MEQ4483504.1"/>
    <property type="molecule type" value="Genomic_DNA"/>
</dbReference>
<protein>
    <submittedName>
        <fullName evidence="1">YheC/YheD family protein</fullName>
    </submittedName>
</protein>
<gene>
    <name evidence="1" type="ORF">QJS35_13995</name>
</gene>
<accession>A0ABV1KTZ4</accession>
<evidence type="ECO:0000313" key="2">
    <source>
        <dbReference type="Proteomes" id="UP001493487"/>
    </source>
</evidence>
<evidence type="ECO:0000313" key="1">
    <source>
        <dbReference type="EMBL" id="MEQ4483504.1"/>
    </source>
</evidence>
<dbReference type="SUPFAM" id="SSF56059">
    <property type="entry name" value="Glutathione synthetase ATP-binding domain-like"/>
    <property type="match status" value="1"/>
</dbReference>